<reference evidence="2 3" key="1">
    <citation type="journal article" date="2021" name="Int. J. Syst. Evol. Microbiol.">
        <title>Clostridium zeae sp. nov., isolated from corn silage.</title>
        <authorList>
            <person name="Kobayashi H."/>
            <person name="Tanizawa Y."/>
            <person name="Yagura M."/>
            <person name="Sakamoto M."/>
            <person name="Ohkuma M."/>
            <person name="Tohno M."/>
        </authorList>
    </citation>
    <scope>NUCLEOTIDE SEQUENCE [LARGE SCALE GENOMIC DNA]</scope>
    <source>
        <strain evidence="2 3">CSC2</strain>
    </source>
</reference>
<dbReference type="Gene3D" id="1.10.3210.10">
    <property type="entry name" value="Hypothetical protein af1432"/>
    <property type="match status" value="2"/>
</dbReference>
<evidence type="ECO:0000313" key="3">
    <source>
        <dbReference type="Proteomes" id="UP000663802"/>
    </source>
</evidence>
<proteinExistence type="predicted"/>
<dbReference type="SUPFAM" id="SSF109604">
    <property type="entry name" value="HD-domain/PDEase-like"/>
    <property type="match status" value="2"/>
</dbReference>
<organism evidence="2 3">
    <name type="scientific">Clostridium zeae</name>
    <dbReference type="NCBI Taxonomy" id="2759022"/>
    <lineage>
        <taxon>Bacteria</taxon>
        <taxon>Bacillati</taxon>
        <taxon>Bacillota</taxon>
        <taxon>Clostridia</taxon>
        <taxon>Eubacteriales</taxon>
        <taxon>Clostridiaceae</taxon>
        <taxon>Clostridium</taxon>
    </lineage>
</organism>
<dbReference type="RefSeq" id="WP_206870986.1">
    <property type="nucleotide sequence ID" value="NZ_BMBA01000003.1"/>
</dbReference>
<accession>A0ABQ1EDF0</accession>
<dbReference type="EMBL" id="BMBA01000003">
    <property type="protein sequence ID" value="GFZ32713.1"/>
    <property type="molecule type" value="Genomic_DNA"/>
</dbReference>
<feature type="domain" description="HD-GYP" evidence="1">
    <location>
        <begin position="217"/>
        <end position="407"/>
    </location>
</feature>
<dbReference type="CDD" id="cd00077">
    <property type="entry name" value="HDc"/>
    <property type="match status" value="2"/>
</dbReference>
<sequence>MLFYMNEFLTAVSFALDFIEMDLSGVTSNHGKRTAYISLKIAKELGLSFKELHDIVALGMLHDIGAVERGLVKKLNTENEYSLKNAEDTVAHCSIGEKSISMYPFLTDVTNVIKYHHERYDGTGYFNIKGEAIPKMSQIISMADEIELNFDLRTSDFQIRKKIHEFIKSKENTHYSSKLVEAFMKVASHTSFWIDLKDNFIAVALQKVQPKYSVDISFEQIRSITQVLSRIIDSKSQYTQRHSKELSEKVDVMARFYDYSDEERFKLIIAADLHDLGKLAVPNDILDSTGALSEEEFSVIKEHTYYTRVALEQITGFEDIAEWAANHHEKLNGLGYPFGKGHKQLDFNSRLMGCLDIYQALTEERPYRKSLSHTEAMNILKDMCKNGFIDSNICKDIDIVFATNMCK</sequence>
<comment type="caution">
    <text evidence="2">The sequence shown here is derived from an EMBL/GenBank/DDBJ whole genome shotgun (WGS) entry which is preliminary data.</text>
</comment>
<dbReference type="PANTHER" id="PTHR43155:SF1">
    <property type="entry name" value="3'3'-CGAMP-SPECIFIC PHOSPHODIESTERASE 1"/>
    <property type="match status" value="1"/>
</dbReference>
<dbReference type="InterPro" id="IPR037522">
    <property type="entry name" value="HD_GYP_dom"/>
</dbReference>
<dbReference type="InterPro" id="IPR003607">
    <property type="entry name" value="HD/PDEase_dom"/>
</dbReference>
<feature type="domain" description="HD-GYP" evidence="1">
    <location>
        <begin position="5"/>
        <end position="199"/>
    </location>
</feature>
<protein>
    <submittedName>
        <fullName evidence="2">HD family phosphohydrolase</fullName>
    </submittedName>
</protein>
<dbReference type="PROSITE" id="PS51832">
    <property type="entry name" value="HD_GYP"/>
    <property type="match status" value="2"/>
</dbReference>
<dbReference type="PANTHER" id="PTHR43155">
    <property type="entry name" value="CYCLIC DI-GMP PHOSPHODIESTERASE PA4108-RELATED"/>
    <property type="match status" value="1"/>
</dbReference>
<name>A0ABQ1EDF0_9CLOT</name>
<gene>
    <name evidence="2" type="ORF">CSC2_32390</name>
</gene>
<dbReference type="Pfam" id="PF13487">
    <property type="entry name" value="HD_5"/>
    <property type="match status" value="2"/>
</dbReference>
<evidence type="ECO:0000259" key="1">
    <source>
        <dbReference type="PROSITE" id="PS51832"/>
    </source>
</evidence>
<evidence type="ECO:0000313" key="2">
    <source>
        <dbReference type="EMBL" id="GFZ32713.1"/>
    </source>
</evidence>
<dbReference type="SMART" id="SM00471">
    <property type="entry name" value="HDc"/>
    <property type="match status" value="2"/>
</dbReference>
<keyword evidence="3" id="KW-1185">Reference proteome</keyword>
<dbReference type="Proteomes" id="UP000663802">
    <property type="component" value="Unassembled WGS sequence"/>
</dbReference>